<accession>A0A7H2VAX5</accession>
<protein>
    <submittedName>
        <fullName evidence="1">Resolvase</fullName>
    </submittedName>
</protein>
<dbReference type="Gene3D" id="3.40.50.1390">
    <property type="entry name" value="Resolvase, N-terminal catalytic domain"/>
    <property type="match status" value="1"/>
</dbReference>
<reference evidence="2" key="1">
    <citation type="submission" date="2020-09" db="EMBL/GenBank/DDBJ databases">
        <title>Clinical and molecular characterization of Acinetobacter seifertii in Taiwan.</title>
        <authorList>
            <person name="Li L.-H."/>
            <person name="Yang Y.-S."/>
            <person name="Sun J.-R."/>
            <person name="Huang T.-W."/>
            <person name="Huang W.-C."/>
            <person name="Wang Y.-C."/>
            <person name="Kuo T.-H."/>
            <person name="Kuo S.-C."/>
            <person name="Chen T.-L."/>
        </authorList>
    </citation>
    <scope>NUCLEOTIDE SEQUENCE [LARGE SCALE GENOMIC DNA]</scope>
    <source>
        <strain evidence="2">AS39</strain>
    </source>
</reference>
<gene>
    <name evidence="1" type="ORF">IC776_06520</name>
</gene>
<dbReference type="SUPFAM" id="SSF53041">
    <property type="entry name" value="Resolvase-like"/>
    <property type="match status" value="1"/>
</dbReference>
<dbReference type="EMBL" id="CP061646">
    <property type="protein sequence ID" value="QNX73508.1"/>
    <property type="molecule type" value="Genomic_DNA"/>
</dbReference>
<dbReference type="InterPro" id="IPR036162">
    <property type="entry name" value="Resolvase-like_N_sf"/>
</dbReference>
<dbReference type="RefSeq" id="WP_191012934.1">
    <property type="nucleotide sequence ID" value="NZ_CP061646.1"/>
</dbReference>
<evidence type="ECO:0000313" key="2">
    <source>
        <dbReference type="Proteomes" id="UP000516666"/>
    </source>
</evidence>
<reference evidence="1 2" key="2">
    <citation type="submission" date="2020-09" db="EMBL/GenBank/DDBJ databases">
        <authorList>
            <person name="Chen F.-J."/>
            <person name="Lee Y.-T."/>
        </authorList>
    </citation>
    <scope>NUCLEOTIDE SEQUENCE [LARGE SCALE GENOMIC DNA]</scope>
    <source>
        <strain evidence="1 2">AS39</strain>
    </source>
</reference>
<organism evidence="1 2">
    <name type="scientific">Acinetobacter seifertii</name>
    <dbReference type="NCBI Taxonomy" id="1530123"/>
    <lineage>
        <taxon>Bacteria</taxon>
        <taxon>Pseudomonadati</taxon>
        <taxon>Pseudomonadota</taxon>
        <taxon>Gammaproteobacteria</taxon>
        <taxon>Moraxellales</taxon>
        <taxon>Moraxellaceae</taxon>
        <taxon>Acinetobacter</taxon>
        <taxon>Acinetobacter calcoaceticus/baumannii complex</taxon>
    </lineage>
</organism>
<dbReference type="GO" id="GO:0000150">
    <property type="term" value="F:DNA strand exchange activity"/>
    <property type="evidence" value="ECO:0007669"/>
    <property type="project" value="InterPro"/>
</dbReference>
<dbReference type="Proteomes" id="UP000516666">
    <property type="component" value="Chromosome"/>
</dbReference>
<sequence>MRTYAYVRLDSEKELENDVFYSFFRENGFNISKNRIFFEIVLVNKPLKFRDKFRNIIDYSLEQNDLLVVKGFGDLGSNFTEILSVTNKIFEKGVRLICIDFSKNEINGDLRVYFLHFLKLVSDFEILFNYNNVGQEYSCFRRKVGRPEVLTTHQKIEVVSLYKQGCSVYGLSKKYGVARSVIIRILRMFE</sequence>
<name>A0A7H2VAX5_9GAMM</name>
<dbReference type="AlphaFoldDB" id="A0A7H2VAX5"/>
<dbReference type="GO" id="GO:0003677">
    <property type="term" value="F:DNA binding"/>
    <property type="evidence" value="ECO:0007669"/>
    <property type="project" value="InterPro"/>
</dbReference>
<evidence type="ECO:0000313" key="1">
    <source>
        <dbReference type="EMBL" id="QNX73508.1"/>
    </source>
</evidence>
<proteinExistence type="predicted"/>